<evidence type="ECO:0000313" key="3">
    <source>
        <dbReference type="Proteomes" id="UP001066276"/>
    </source>
</evidence>
<evidence type="ECO:0000313" key="2">
    <source>
        <dbReference type="EMBL" id="KAJ1088819.1"/>
    </source>
</evidence>
<sequence>MGTPTDARYQDFRVPSLKGTTDSGDEEKEFPRRSTPGKEENKAPQQEEEKTEADDIPAIQGGRAGESRDPETSIFHHDSGGSWLNKVMGVGDIQET</sequence>
<evidence type="ECO:0000256" key="1">
    <source>
        <dbReference type="SAM" id="MobiDB-lite"/>
    </source>
</evidence>
<feature type="compositionally biased region" description="Basic and acidic residues" evidence="1">
    <location>
        <begin position="29"/>
        <end position="48"/>
    </location>
</feature>
<comment type="caution">
    <text evidence="2">The sequence shown here is derived from an EMBL/GenBank/DDBJ whole genome shotgun (WGS) entry which is preliminary data.</text>
</comment>
<reference evidence="2" key="1">
    <citation type="journal article" date="2022" name="bioRxiv">
        <title>Sequencing and chromosome-scale assembly of the giantPleurodeles waltlgenome.</title>
        <authorList>
            <person name="Brown T."/>
            <person name="Elewa A."/>
            <person name="Iarovenko S."/>
            <person name="Subramanian E."/>
            <person name="Araus A.J."/>
            <person name="Petzold A."/>
            <person name="Susuki M."/>
            <person name="Suzuki K.-i.T."/>
            <person name="Hayashi T."/>
            <person name="Toyoda A."/>
            <person name="Oliveira C."/>
            <person name="Osipova E."/>
            <person name="Leigh N.D."/>
            <person name="Simon A."/>
            <person name="Yun M.H."/>
        </authorList>
    </citation>
    <scope>NUCLEOTIDE SEQUENCE</scope>
    <source>
        <strain evidence="2">20211129_DDA</strain>
        <tissue evidence="2">Liver</tissue>
    </source>
</reference>
<gene>
    <name evidence="2" type="ORF">NDU88_001974</name>
</gene>
<proteinExistence type="predicted"/>
<organism evidence="2 3">
    <name type="scientific">Pleurodeles waltl</name>
    <name type="common">Iberian ribbed newt</name>
    <dbReference type="NCBI Taxonomy" id="8319"/>
    <lineage>
        <taxon>Eukaryota</taxon>
        <taxon>Metazoa</taxon>
        <taxon>Chordata</taxon>
        <taxon>Craniata</taxon>
        <taxon>Vertebrata</taxon>
        <taxon>Euteleostomi</taxon>
        <taxon>Amphibia</taxon>
        <taxon>Batrachia</taxon>
        <taxon>Caudata</taxon>
        <taxon>Salamandroidea</taxon>
        <taxon>Salamandridae</taxon>
        <taxon>Pleurodelinae</taxon>
        <taxon>Pleurodeles</taxon>
    </lineage>
</organism>
<keyword evidence="3" id="KW-1185">Reference proteome</keyword>
<accession>A0AAV7LEN6</accession>
<protein>
    <submittedName>
        <fullName evidence="2">Uncharacterized protein</fullName>
    </submittedName>
</protein>
<dbReference type="EMBL" id="JANPWB010000015">
    <property type="protein sequence ID" value="KAJ1088819.1"/>
    <property type="molecule type" value="Genomic_DNA"/>
</dbReference>
<feature type="compositionally biased region" description="Basic and acidic residues" evidence="1">
    <location>
        <begin position="65"/>
        <end position="79"/>
    </location>
</feature>
<dbReference type="AlphaFoldDB" id="A0AAV7LEN6"/>
<dbReference type="Proteomes" id="UP001066276">
    <property type="component" value="Chromosome 11"/>
</dbReference>
<name>A0AAV7LEN6_PLEWA</name>
<feature type="region of interest" description="Disordered" evidence="1">
    <location>
        <begin position="1"/>
        <end position="96"/>
    </location>
</feature>